<dbReference type="Pfam" id="PF09697">
    <property type="entry name" value="Porph_ging"/>
    <property type="match status" value="1"/>
</dbReference>
<feature type="chain" id="PRO_5001762042" description="GLPGLI family protein" evidence="1">
    <location>
        <begin position="21"/>
        <end position="297"/>
    </location>
</feature>
<sequence>MIKSSIIAVLSCFVFISASAQQNVKTTQDQSQAEENTKHKAPFGESKIKCYYEFTRSSTTSSSRRDTLVLETGAEKSRFYDPSRQYRDSMVRASMNIPNPETIKSISVFKSENGKDLSTMQGTVSSRTDEGESYQIFKDLNTGKIKVVDYTAVNGKSFEYEDQAGPMDWKIQQVPDTIINSYSCKQARLNFRGREYTAWFSPEVPINDGPWKFMGLPGLIVKVEDSHQLFSFSLVGLEQTKMPLPIHIPAGSIKCSRADFEKMKIKQAPGMQVNFSFGNLILAEFPGETNYIPMELK</sequence>
<dbReference type="Proteomes" id="UP000028007">
    <property type="component" value="Unassembled WGS sequence"/>
</dbReference>
<comment type="caution">
    <text evidence="2">The sequence shown here is derived from an EMBL/GenBank/DDBJ whole genome shotgun (WGS) entry which is preliminary data.</text>
</comment>
<dbReference type="OrthoDB" id="1440774at2"/>
<dbReference type="AlphaFoldDB" id="A0A081PKT3"/>
<keyword evidence="3" id="KW-1185">Reference proteome</keyword>
<gene>
    <name evidence="2" type="ORF">N180_03415</name>
</gene>
<accession>A0A081PKT3</accession>
<evidence type="ECO:0000313" key="3">
    <source>
        <dbReference type="Proteomes" id="UP000028007"/>
    </source>
</evidence>
<name>A0A081PKT3_9SPHI</name>
<evidence type="ECO:0000313" key="2">
    <source>
        <dbReference type="EMBL" id="KEQ31306.1"/>
    </source>
</evidence>
<dbReference type="NCBIfam" id="TIGR01200">
    <property type="entry name" value="GLPGLI"/>
    <property type="match status" value="1"/>
</dbReference>
<evidence type="ECO:0008006" key="4">
    <source>
        <dbReference type="Google" id="ProtNLM"/>
    </source>
</evidence>
<dbReference type="InterPro" id="IPR005901">
    <property type="entry name" value="GLPGLI"/>
</dbReference>
<keyword evidence="1" id="KW-0732">Signal</keyword>
<protein>
    <recommendedName>
        <fullName evidence="4">GLPGLI family protein</fullName>
    </recommendedName>
</protein>
<dbReference type="RefSeq" id="WP_037438369.1">
    <property type="nucleotide sequence ID" value="NZ_JNFF01000019.1"/>
</dbReference>
<reference evidence="2 3" key="1">
    <citation type="journal article" date="1992" name="Int. J. Syst. Bacteriol.">
        <title>Sphingobacterium antarcticus sp. nov. a Psychrotrophic Bacterium from the Soils of Schirmacher Oasis, Antarctica.</title>
        <authorList>
            <person name="Shivaji S."/>
            <person name="Ray M.K."/>
            <person name="Rao N.S."/>
            <person name="Saiserr L."/>
            <person name="Jagannadham M.V."/>
            <person name="Kumar G.S."/>
            <person name="Reddy G."/>
            <person name="Bhargava P.M."/>
        </authorList>
    </citation>
    <scope>NUCLEOTIDE SEQUENCE [LARGE SCALE GENOMIC DNA]</scope>
    <source>
        <strain evidence="2 3">4BY</strain>
    </source>
</reference>
<feature type="signal peptide" evidence="1">
    <location>
        <begin position="1"/>
        <end position="20"/>
    </location>
</feature>
<proteinExistence type="predicted"/>
<organism evidence="2 3">
    <name type="scientific">Pedobacter antarcticus 4BY</name>
    <dbReference type="NCBI Taxonomy" id="1358423"/>
    <lineage>
        <taxon>Bacteria</taxon>
        <taxon>Pseudomonadati</taxon>
        <taxon>Bacteroidota</taxon>
        <taxon>Sphingobacteriia</taxon>
        <taxon>Sphingobacteriales</taxon>
        <taxon>Sphingobacteriaceae</taxon>
        <taxon>Pedobacter</taxon>
    </lineage>
</organism>
<evidence type="ECO:0000256" key="1">
    <source>
        <dbReference type="SAM" id="SignalP"/>
    </source>
</evidence>
<dbReference type="EMBL" id="JNFF01000019">
    <property type="protein sequence ID" value="KEQ31306.1"/>
    <property type="molecule type" value="Genomic_DNA"/>
</dbReference>